<feature type="domain" description="Gfo/Idh/MocA-like oxidoreductase N-terminal" evidence="3">
    <location>
        <begin position="8"/>
        <end position="119"/>
    </location>
</feature>
<dbReference type="InterPro" id="IPR000683">
    <property type="entry name" value="Gfo/Idh/MocA-like_OxRdtase_N"/>
</dbReference>
<dbReference type="Gene3D" id="3.40.50.720">
    <property type="entry name" value="NAD(P)-binding Rossmann-like Domain"/>
    <property type="match status" value="1"/>
</dbReference>
<dbReference type="Pfam" id="PF22725">
    <property type="entry name" value="GFO_IDH_MocA_C3"/>
    <property type="match status" value="1"/>
</dbReference>
<sequence>MTLSARPRVGVVGAGAIAHAHVPVWLALGAEVRVYSRGGGHAFAKQYGIEVVTDAADIFEFAEIVDILTPTSTHAEIAFAAIARGCHVVCEKPLARTVAEAEAVVAAAEERGVRLFPAHVVRYFPEYVAAREAIRAKTVGDLVACRFLRQSAAPTSDWFFSEQISGGIIMDQMIHDLDQALWLAGPATSVYARATPDLAIRRMGVAHVSIRHESGVLSHAQGLWGASTLPFAYSCDLSGTAGVVRFDSARTGANRTTSGTGGDHSNGIPRSHGVQAASNTGGDYLPVPTAGENPFTLQITDFLTSLQLDVPARVTPDDGVRAVALAVAARESLLAGQPVVLAVTGSGSVADMV</sequence>
<dbReference type="PANTHER" id="PTHR43377:SF1">
    <property type="entry name" value="BILIVERDIN REDUCTASE A"/>
    <property type="match status" value="1"/>
</dbReference>
<comment type="caution">
    <text evidence="5">The sequence shown here is derived from an EMBL/GenBank/DDBJ whole genome shotgun (WGS) entry which is preliminary data.</text>
</comment>
<reference evidence="6" key="1">
    <citation type="submission" date="2017-03" db="EMBL/GenBank/DDBJ databases">
        <authorList>
            <person name="Lund M.B."/>
        </authorList>
    </citation>
    <scope>NUCLEOTIDE SEQUENCE [LARGE SCALE GENOMIC DNA]</scope>
</reference>
<dbReference type="InterPro" id="IPR055170">
    <property type="entry name" value="GFO_IDH_MocA-like_dom"/>
</dbReference>
<feature type="domain" description="GFO/IDH/MocA-like oxidoreductase" evidence="4">
    <location>
        <begin position="127"/>
        <end position="244"/>
    </location>
</feature>
<evidence type="ECO:0000259" key="3">
    <source>
        <dbReference type="Pfam" id="PF01408"/>
    </source>
</evidence>
<evidence type="ECO:0000256" key="2">
    <source>
        <dbReference type="SAM" id="MobiDB-lite"/>
    </source>
</evidence>
<organism evidence="5 6">
    <name type="scientific">Candidatus Lumbricidiphila eiseniae</name>
    <dbReference type="NCBI Taxonomy" id="1969409"/>
    <lineage>
        <taxon>Bacteria</taxon>
        <taxon>Bacillati</taxon>
        <taxon>Actinomycetota</taxon>
        <taxon>Actinomycetes</taxon>
        <taxon>Micrococcales</taxon>
        <taxon>Microbacteriaceae</taxon>
        <taxon>Candidatus Lumbricidiphila</taxon>
    </lineage>
</organism>
<evidence type="ECO:0000313" key="6">
    <source>
        <dbReference type="Proteomes" id="UP000219994"/>
    </source>
</evidence>
<dbReference type="Proteomes" id="UP000219994">
    <property type="component" value="Unassembled WGS sequence"/>
</dbReference>
<dbReference type="SUPFAM" id="SSF51735">
    <property type="entry name" value="NAD(P)-binding Rossmann-fold domains"/>
    <property type="match status" value="1"/>
</dbReference>
<keyword evidence="1" id="KW-0520">NAD</keyword>
<dbReference type="Gene3D" id="3.30.360.10">
    <property type="entry name" value="Dihydrodipicolinate Reductase, domain 2"/>
    <property type="match status" value="1"/>
</dbReference>
<dbReference type="PANTHER" id="PTHR43377">
    <property type="entry name" value="BILIVERDIN REDUCTASE A"/>
    <property type="match status" value="1"/>
</dbReference>
<dbReference type="InterPro" id="IPR036291">
    <property type="entry name" value="NAD(P)-bd_dom_sf"/>
</dbReference>
<protein>
    <recommendedName>
        <fullName evidence="7">Dehydrogenase</fullName>
    </recommendedName>
</protein>
<evidence type="ECO:0000256" key="1">
    <source>
        <dbReference type="ARBA" id="ARBA00023027"/>
    </source>
</evidence>
<evidence type="ECO:0000313" key="5">
    <source>
        <dbReference type="EMBL" id="PDQ36311.1"/>
    </source>
</evidence>
<gene>
    <name evidence="5" type="ORF">B5766_01770</name>
</gene>
<dbReference type="GO" id="GO:0000166">
    <property type="term" value="F:nucleotide binding"/>
    <property type="evidence" value="ECO:0007669"/>
    <property type="project" value="InterPro"/>
</dbReference>
<dbReference type="EMBL" id="NAEP01000018">
    <property type="protein sequence ID" value="PDQ36311.1"/>
    <property type="molecule type" value="Genomic_DNA"/>
</dbReference>
<evidence type="ECO:0008006" key="7">
    <source>
        <dbReference type="Google" id="ProtNLM"/>
    </source>
</evidence>
<name>A0A2A6FUL4_9MICO</name>
<dbReference type="Pfam" id="PF01408">
    <property type="entry name" value="GFO_IDH_MocA"/>
    <property type="match status" value="1"/>
</dbReference>
<dbReference type="InterPro" id="IPR051450">
    <property type="entry name" value="Gfo/Idh/MocA_Oxidoreductases"/>
</dbReference>
<feature type="region of interest" description="Disordered" evidence="2">
    <location>
        <begin position="253"/>
        <end position="276"/>
    </location>
</feature>
<dbReference type="SUPFAM" id="SSF55347">
    <property type="entry name" value="Glyceraldehyde-3-phosphate dehydrogenase-like, C-terminal domain"/>
    <property type="match status" value="1"/>
</dbReference>
<accession>A0A2A6FUL4</accession>
<proteinExistence type="predicted"/>
<dbReference type="AlphaFoldDB" id="A0A2A6FUL4"/>
<evidence type="ECO:0000259" key="4">
    <source>
        <dbReference type="Pfam" id="PF22725"/>
    </source>
</evidence>